<evidence type="ECO:0000256" key="3">
    <source>
        <dbReference type="ARBA" id="ARBA00022692"/>
    </source>
</evidence>
<keyword evidence="2" id="KW-0813">Transport</keyword>
<comment type="caution">
    <text evidence="12">The sequence shown here is derived from an EMBL/GenBank/DDBJ whole genome shotgun (WGS) entry which is preliminary data.</text>
</comment>
<keyword evidence="8 10" id="KW-0472">Membrane</keyword>
<evidence type="ECO:0000256" key="10">
    <source>
        <dbReference type="SAM" id="Phobius"/>
    </source>
</evidence>
<feature type="region of interest" description="Disordered" evidence="9">
    <location>
        <begin position="211"/>
        <end position="243"/>
    </location>
</feature>
<reference evidence="12" key="1">
    <citation type="submission" date="2022-12" db="EMBL/GenBank/DDBJ databases">
        <title>Genome assemblies of Blomia tropicalis.</title>
        <authorList>
            <person name="Cui Y."/>
        </authorList>
    </citation>
    <scope>NUCLEOTIDE SEQUENCE</scope>
    <source>
        <tissue evidence="12">Adult mites</tissue>
    </source>
</reference>
<feature type="compositionally biased region" description="Basic and acidic residues" evidence="9">
    <location>
        <begin position="566"/>
        <end position="577"/>
    </location>
</feature>
<feature type="region of interest" description="Disordered" evidence="9">
    <location>
        <begin position="292"/>
        <end position="315"/>
    </location>
</feature>
<evidence type="ECO:0000256" key="2">
    <source>
        <dbReference type="ARBA" id="ARBA00022448"/>
    </source>
</evidence>
<evidence type="ECO:0000256" key="7">
    <source>
        <dbReference type="ARBA" id="ARBA00023121"/>
    </source>
</evidence>
<name>A0A9Q0M5Y2_BLOTA</name>
<feature type="compositionally biased region" description="Basic and acidic residues" evidence="9">
    <location>
        <begin position="435"/>
        <end position="445"/>
    </location>
</feature>
<sequence>MDKNLSIRFNVATSAAAITPVDSPSQSSVTENTDVDNVANETISFAVPPVTIDCRWEKNDQLSEQKLIVNEHDENEQFLDASDTHETPKSIRKKNSIPEKVDRFVRQIQENFNGNSNTSSRVQSGNDQNTTAWYKFAKSSDDTLEIITNVGNQAESNDSNVDAALVDETSVTVPSTLHVVKSSPSILSPSSPTPNWLSDMKIYHTFRERFREKNEKKSTENSGNIIDGSDDHPDSIRNGNQVNNCPVGSSDTRLPLSNSSISNVSVLSNPCLNGTNLGNNNHFDHHCGSCSSRHNNQRPITNVSPQSSPTLSNLTQSTGHCNTCARQMVVSSSSGDNRQHPHYQQQHHNKCSTPRQTPSPTPPLLLSPSEVVFDPNLDPIVGTEPSMTFSFRKSCDGKDKKDKRDKEIKESKKGKLFQPNNTNVQTKEMSTIQKKSKDKDKDKLSKMSRSSSISSPSMGSSSNNNSYNSLASFLSIISPSNNKNPSPSQSQSSSTENINVDGDVTVQMKNTPKGSKLSSSKSMISFRKLIKSEDATTATAMDDDYSATLQVHSVAPSGQGNPSLRRRADTTNYRRDSPTTIDEGNFFNDDNFSMKSKSSTSSSFSSATNGVDHEHLERPFHLPIDSQSNTLIMNDQTTSSTLVHQSTSFMSLHSGLFSWAMCFSYAYYVFALIVALLSFLISLLSPLPSFVNGFVLGFMFTFLLITVVIIYTFSNYVFVKSVDDERRPVTPETISLKRKQKKLFINGLLSIESGTFSGWVYEFIGEYEHREKNGFESRLVFLVLYGSKMFVLTPSQDLNEKRLKQLMTDNKTPTFVNQRIIDFSKQSRKYITLYLTKNVRNQRKYIWSKKYPICIEYNDDRPVNGGGYQFNGKGERLNPKNDPNGCAIEKLVIFARSCREKEEWFWAIKSSFDSSNLSKGSESLKNSTLSLAEGINNESSTIDLEQMNELLDFNHTTQQYLRILTQRVSYNTFMQNNILSIDGIGSNNLGATNPLSWFNVLINRLSFDLLNKPNWSAYIAKKLQRKLKKLRLPYFMESLTITEIDIGTTLPKFNSVPTVPVVDDGGIWIDFDVSYSGGFAMTLETKLNLMKLRTKELPNSESIPYSLSSLSASESGFPTPVSSPESPLSSPFPVPKQQKHWRGYKCVSRNNSSKVKEEIVNETDSDIDSIVTSSEDEEPETAPADPDDADTDEKQRKFTRFVDRIASSQYFQKATQINFFRKAIEGVSNMSIMLTVQINSLSGILAINIPESPSDRLWYGFRNDPVIQITTRPKVGDHDLNLHYVTNFIEKKLRAEFFNYFVIPHMDDFFIPALNTNIEQFISVVS</sequence>
<evidence type="ECO:0000313" key="13">
    <source>
        <dbReference type="Proteomes" id="UP001142055"/>
    </source>
</evidence>
<evidence type="ECO:0000256" key="8">
    <source>
        <dbReference type="ARBA" id="ARBA00023136"/>
    </source>
</evidence>
<evidence type="ECO:0000256" key="9">
    <source>
        <dbReference type="SAM" id="MobiDB-lite"/>
    </source>
</evidence>
<dbReference type="PROSITE" id="PS51847">
    <property type="entry name" value="SMP"/>
    <property type="match status" value="1"/>
</dbReference>
<comment type="subcellular location">
    <subcellularLocation>
        <location evidence="1">Endoplasmic reticulum membrane</location>
    </subcellularLocation>
</comment>
<feature type="compositionally biased region" description="Low complexity" evidence="9">
    <location>
        <begin position="478"/>
        <end position="494"/>
    </location>
</feature>
<feature type="compositionally biased region" description="Acidic residues" evidence="9">
    <location>
        <begin position="1174"/>
        <end position="1191"/>
    </location>
</feature>
<keyword evidence="7" id="KW-0446">Lipid-binding</keyword>
<dbReference type="PANTHER" id="PTHR13466:SF0">
    <property type="entry name" value="SMP-LTD DOMAIN-CONTAINING PROTEIN"/>
    <property type="match status" value="1"/>
</dbReference>
<feature type="transmembrane region" description="Helical" evidence="10">
    <location>
        <begin position="693"/>
        <end position="718"/>
    </location>
</feature>
<gene>
    <name evidence="12" type="ORF">RDWZM_005607</name>
</gene>
<feature type="compositionally biased region" description="Polar residues" evidence="9">
    <location>
        <begin position="418"/>
        <end position="433"/>
    </location>
</feature>
<dbReference type="Pfam" id="PF10296">
    <property type="entry name" value="MMM1"/>
    <property type="match status" value="1"/>
</dbReference>
<feature type="region of interest" description="Disordered" evidence="9">
    <location>
        <begin position="478"/>
        <end position="500"/>
    </location>
</feature>
<evidence type="ECO:0000256" key="1">
    <source>
        <dbReference type="ARBA" id="ARBA00004586"/>
    </source>
</evidence>
<dbReference type="EMBL" id="JAPWDV010000002">
    <property type="protein sequence ID" value="KAJ6219795.1"/>
    <property type="molecule type" value="Genomic_DNA"/>
</dbReference>
<feature type="domain" description="SMP-LTD" evidence="11">
    <location>
        <begin position="991"/>
        <end position="1312"/>
    </location>
</feature>
<keyword evidence="3 10" id="KW-0812">Transmembrane</keyword>
<protein>
    <recommendedName>
        <fullName evidence="11">SMP-LTD domain-containing protein</fullName>
    </recommendedName>
</protein>
<dbReference type="GO" id="GO:0006869">
    <property type="term" value="P:lipid transport"/>
    <property type="evidence" value="ECO:0007669"/>
    <property type="project" value="UniProtKB-KW"/>
</dbReference>
<dbReference type="GO" id="GO:0005789">
    <property type="term" value="C:endoplasmic reticulum membrane"/>
    <property type="evidence" value="ECO:0007669"/>
    <property type="project" value="UniProtKB-SubCell"/>
</dbReference>
<feature type="compositionally biased region" description="Polar residues" evidence="9">
    <location>
        <begin position="330"/>
        <end position="344"/>
    </location>
</feature>
<feature type="transmembrane region" description="Helical" evidence="10">
    <location>
        <begin position="656"/>
        <end position="681"/>
    </location>
</feature>
<evidence type="ECO:0000256" key="6">
    <source>
        <dbReference type="ARBA" id="ARBA00023055"/>
    </source>
</evidence>
<dbReference type="Proteomes" id="UP001142055">
    <property type="component" value="Chromosome 2"/>
</dbReference>
<feature type="compositionally biased region" description="Low complexity" evidence="9">
    <location>
        <begin position="447"/>
        <end position="464"/>
    </location>
</feature>
<evidence type="ECO:0000313" key="12">
    <source>
        <dbReference type="EMBL" id="KAJ6219795.1"/>
    </source>
</evidence>
<evidence type="ECO:0000259" key="11">
    <source>
        <dbReference type="PROSITE" id="PS51847"/>
    </source>
</evidence>
<accession>A0A9Q0M5Y2</accession>
<organism evidence="12 13">
    <name type="scientific">Blomia tropicalis</name>
    <name type="common">Mite</name>
    <dbReference type="NCBI Taxonomy" id="40697"/>
    <lineage>
        <taxon>Eukaryota</taxon>
        <taxon>Metazoa</taxon>
        <taxon>Ecdysozoa</taxon>
        <taxon>Arthropoda</taxon>
        <taxon>Chelicerata</taxon>
        <taxon>Arachnida</taxon>
        <taxon>Acari</taxon>
        <taxon>Acariformes</taxon>
        <taxon>Sarcoptiformes</taxon>
        <taxon>Astigmata</taxon>
        <taxon>Glycyphagoidea</taxon>
        <taxon>Echimyopodidae</taxon>
        <taxon>Blomia</taxon>
    </lineage>
</organism>
<dbReference type="InterPro" id="IPR019411">
    <property type="entry name" value="MMM1_dom"/>
</dbReference>
<keyword evidence="6" id="KW-0445">Lipid transport</keyword>
<keyword evidence="13" id="KW-1185">Reference proteome</keyword>
<keyword evidence="5 10" id="KW-1133">Transmembrane helix</keyword>
<proteinExistence type="predicted"/>
<feature type="compositionally biased region" description="Low complexity" evidence="9">
    <location>
        <begin position="1114"/>
        <end position="1131"/>
    </location>
</feature>
<dbReference type="GO" id="GO:0008289">
    <property type="term" value="F:lipid binding"/>
    <property type="evidence" value="ECO:0007669"/>
    <property type="project" value="UniProtKB-KW"/>
</dbReference>
<evidence type="ECO:0000256" key="5">
    <source>
        <dbReference type="ARBA" id="ARBA00022989"/>
    </source>
</evidence>
<dbReference type="PANTHER" id="PTHR13466">
    <property type="entry name" value="TEX2 PROTEIN-RELATED"/>
    <property type="match status" value="1"/>
</dbReference>
<dbReference type="InterPro" id="IPR031468">
    <property type="entry name" value="SMP_LBD"/>
</dbReference>
<keyword evidence="4" id="KW-0256">Endoplasmic reticulum</keyword>
<feature type="region of interest" description="Disordered" evidence="9">
    <location>
        <begin position="1114"/>
        <end position="1136"/>
    </location>
</feature>
<feature type="region of interest" description="Disordered" evidence="9">
    <location>
        <begin position="552"/>
        <end position="585"/>
    </location>
</feature>
<feature type="region of interest" description="Disordered" evidence="9">
    <location>
        <begin position="1155"/>
        <end position="1193"/>
    </location>
</feature>
<evidence type="ECO:0000256" key="4">
    <source>
        <dbReference type="ARBA" id="ARBA00022824"/>
    </source>
</evidence>
<feature type="compositionally biased region" description="Basic and acidic residues" evidence="9">
    <location>
        <begin position="393"/>
        <end position="413"/>
    </location>
</feature>
<feature type="region of interest" description="Disordered" evidence="9">
    <location>
        <begin position="330"/>
        <end position="464"/>
    </location>
</feature>
<dbReference type="CDD" id="cd21675">
    <property type="entry name" value="SMP_TEX2"/>
    <property type="match status" value="1"/>
</dbReference>